<dbReference type="OrthoDB" id="9811471at2"/>
<dbReference type="SUPFAM" id="SSF75304">
    <property type="entry name" value="Amidase signature (AS) enzymes"/>
    <property type="match status" value="1"/>
</dbReference>
<dbReference type="Proteomes" id="UP000248311">
    <property type="component" value="Unassembled WGS sequence"/>
</dbReference>
<name>A0A318SSL8_9RHOB</name>
<accession>A0A318SSL8</accession>
<gene>
    <name evidence="2" type="ORF">DFP88_102735</name>
</gene>
<keyword evidence="2" id="KW-0808">Transferase</keyword>
<dbReference type="InterPro" id="IPR023631">
    <property type="entry name" value="Amidase_dom"/>
</dbReference>
<dbReference type="EMBL" id="QJTE01000002">
    <property type="protein sequence ID" value="PYE84931.1"/>
    <property type="molecule type" value="Genomic_DNA"/>
</dbReference>
<protein>
    <submittedName>
        <fullName evidence="2">Aspartyl-tRNA(Asn)/glutamyl-tRNA(Gln) amidotransferase subunit A</fullName>
    </submittedName>
</protein>
<dbReference type="PANTHER" id="PTHR11895">
    <property type="entry name" value="TRANSAMIDASE"/>
    <property type="match status" value="1"/>
</dbReference>
<comment type="caution">
    <text evidence="2">The sequence shown here is derived from an EMBL/GenBank/DDBJ whole genome shotgun (WGS) entry which is preliminary data.</text>
</comment>
<dbReference type="PROSITE" id="PS00571">
    <property type="entry name" value="AMIDASES"/>
    <property type="match status" value="1"/>
</dbReference>
<feature type="domain" description="Amidase" evidence="1">
    <location>
        <begin position="26"/>
        <end position="429"/>
    </location>
</feature>
<evidence type="ECO:0000313" key="2">
    <source>
        <dbReference type="EMBL" id="PYE84931.1"/>
    </source>
</evidence>
<proteinExistence type="predicted"/>
<dbReference type="InterPro" id="IPR000120">
    <property type="entry name" value="Amidase"/>
</dbReference>
<dbReference type="InterPro" id="IPR036928">
    <property type="entry name" value="AS_sf"/>
</dbReference>
<reference evidence="2 3" key="1">
    <citation type="submission" date="2018-06" db="EMBL/GenBank/DDBJ databases">
        <title>Genomic Encyclopedia of Type Strains, Phase III (KMG-III): the genomes of soil and plant-associated and newly described type strains.</title>
        <authorList>
            <person name="Whitman W."/>
        </authorList>
    </citation>
    <scope>NUCLEOTIDE SEQUENCE [LARGE SCALE GENOMIC DNA]</scope>
    <source>
        <strain evidence="2 3">CECT 9025</strain>
    </source>
</reference>
<dbReference type="AlphaFoldDB" id="A0A318SSL8"/>
<dbReference type="InterPro" id="IPR020556">
    <property type="entry name" value="Amidase_CS"/>
</dbReference>
<sequence length="445" mass="45622">MTDWLTQGAAALGRGIAAGRIDPRDLAEAFLAAIEAHPEAGRIYARTTPERARAEAAAAAARAKAGTRRGPLDGVPVSWKDLFDTAGTATEAGTPLMRGRVPERDAALLRRATAAGLVCLGKTHMTEIAFSGLGLNPMTATPPNALIDGAVPGGSSSGAAASVAFGLAPVAVGSDTGGSIRVPSVWNGLVGIKPTHGLLPLEGAVPLCDRFDTAGPLARSLADGAGFLASVGGPNPDLRGASLKGARLLVMETVVMEDVEPQVASAFDKALAALEAAGAVIHRAGFAPLERAYEMAGPLYTAEAWAWWRGRIEADPEAMYPPILSRVSAGRDVSAADWIAGWAELGVMRRDWAAMAAGYDAVICPGAALLPPQAAAVENDAELFRTANLKTLRNTRLANMMGLPSIALPAGGRACGILLNGAAGQDGQLMRLAAAAEPVLTETLP</sequence>
<dbReference type="GO" id="GO:0016740">
    <property type="term" value="F:transferase activity"/>
    <property type="evidence" value="ECO:0007669"/>
    <property type="project" value="UniProtKB-KW"/>
</dbReference>
<evidence type="ECO:0000259" key="1">
    <source>
        <dbReference type="Pfam" id="PF01425"/>
    </source>
</evidence>
<organism evidence="2 3">
    <name type="scientific">Pseudoroseicyclus aestuarii</name>
    <dbReference type="NCBI Taxonomy" id="1795041"/>
    <lineage>
        <taxon>Bacteria</taxon>
        <taxon>Pseudomonadati</taxon>
        <taxon>Pseudomonadota</taxon>
        <taxon>Alphaproteobacteria</taxon>
        <taxon>Rhodobacterales</taxon>
        <taxon>Paracoccaceae</taxon>
        <taxon>Pseudoroseicyclus</taxon>
    </lineage>
</organism>
<evidence type="ECO:0000313" key="3">
    <source>
        <dbReference type="Proteomes" id="UP000248311"/>
    </source>
</evidence>
<dbReference type="PANTHER" id="PTHR11895:SF176">
    <property type="entry name" value="AMIDASE AMID-RELATED"/>
    <property type="match status" value="1"/>
</dbReference>
<dbReference type="Pfam" id="PF01425">
    <property type="entry name" value="Amidase"/>
    <property type="match status" value="1"/>
</dbReference>
<dbReference type="Gene3D" id="3.90.1300.10">
    <property type="entry name" value="Amidase signature (AS) domain"/>
    <property type="match status" value="1"/>
</dbReference>
<dbReference type="RefSeq" id="WP_110813965.1">
    <property type="nucleotide sequence ID" value="NZ_QJTE01000002.1"/>
</dbReference>
<keyword evidence="3" id="KW-1185">Reference proteome</keyword>